<dbReference type="CDD" id="cd16276">
    <property type="entry name" value="metallo-hydrolase-like_MBL-fold"/>
    <property type="match status" value="1"/>
</dbReference>
<dbReference type="GO" id="GO:0016787">
    <property type="term" value="F:hydrolase activity"/>
    <property type="evidence" value="ECO:0007669"/>
    <property type="project" value="UniProtKB-KW"/>
</dbReference>
<accession>A0A371B9J0</accession>
<feature type="domain" description="Metallo-beta-lactamase" evidence="2">
    <location>
        <begin position="65"/>
        <end position="237"/>
    </location>
</feature>
<sequence length="337" mass="37333">MKGFRLLLAWLALTVTPVVALAQDSALPDYSPVLPATKARFWPIDPNKGYVVRELKPSIFMITDGRYQSLFATSDRGVVLFDAPPSLARYILPAVTEVTKQPIVSIVYSHAHVDHIGGAGLIMKQNPQLEIVAEEGVARFLGGQKDPNRPVPTKVFKDHTTLNLGTSTAEIKVGYWHSAPGDLMVYFKEQKVLMAIDTMTAGQTVYMNYNLTENMDAYMKVFDQMLAYDFDVLVSGHRSNPATRDDVAVMKGFVTDVYETVKRVNAVDRKALVGQAIAKYGRDNGYPVARVVVDAVVADCEKEINSRWLDKISNIDVFAASQCLSALNYFTFDVGPR</sequence>
<dbReference type="RefSeq" id="WP_115516312.1">
    <property type="nucleotide sequence ID" value="NZ_QRGO01000001.1"/>
</dbReference>
<dbReference type="InterPro" id="IPR001279">
    <property type="entry name" value="Metallo-B-lactamas"/>
</dbReference>
<proteinExistence type="predicted"/>
<dbReference type="SUPFAM" id="SSF56281">
    <property type="entry name" value="Metallo-hydrolase/oxidoreductase"/>
    <property type="match status" value="1"/>
</dbReference>
<dbReference type="InterPro" id="IPR036866">
    <property type="entry name" value="RibonucZ/Hydroxyglut_hydro"/>
</dbReference>
<evidence type="ECO:0000259" key="2">
    <source>
        <dbReference type="SMART" id="SM00849"/>
    </source>
</evidence>
<name>A0A371B9J0_9BRAD</name>
<gene>
    <name evidence="3" type="ORF">DXH78_06640</name>
</gene>
<feature type="chain" id="PRO_5017083878" evidence="1">
    <location>
        <begin position="23"/>
        <end position="337"/>
    </location>
</feature>
<evidence type="ECO:0000256" key="1">
    <source>
        <dbReference type="SAM" id="SignalP"/>
    </source>
</evidence>
<protein>
    <submittedName>
        <fullName evidence="3">MBL fold metallo-hydrolase</fullName>
    </submittedName>
</protein>
<dbReference type="OrthoDB" id="420651at2"/>
<comment type="caution">
    <text evidence="3">The sequence shown here is derived from an EMBL/GenBank/DDBJ whole genome shotgun (WGS) entry which is preliminary data.</text>
</comment>
<evidence type="ECO:0000313" key="3">
    <source>
        <dbReference type="EMBL" id="RDV04285.1"/>
    </source>
</evidence>
<feature type="signal peptide" evidence="1">
    <location>
        <begin position="1"/>
        <end position="22"/>
    </location>
</feature>
<dbReference type="Pfam" id="PF00753">
    <property type="entry name" value="Lactamase_B"/>
    <property type="match status" value="1"/>
</dbReference>
<keyword evidence="4" id="KW-1185">Reference proteome</keyword>
<dbReference type="AlphaFoldDB" id="A0A371B9J0"/>
<reference evidence="4" key="1">
    <citation type="submission" date="2018-08" db="EMBL/GenBank/DDBJ databases">
        <authorList>
            <person name="Kim S.-J."/>
            <person name="Jung G.-Y."/>
        </authorList>
    </citation>
    <scope>NUCLEOTIDE SEQUENCE [LARGE SCALE GENOMIC DNA]</scope>
    <source>
        <strain evidence="4">GY_H</strain>
    </source>
</reference>
<organism evidence="3 4">
    <name type="scientific">Undibacter mobilis</name>
    <dbReference type="NCBI Taxonomy" id="2292256"/>
    <lineage>
        <taxon>Bacteria</taxon>
        <taxon>Pseudomonadati</taxon>
        <taxon>Pseudomonadota</taxon>
        <taxon>Alphaproteobacteria</taxon>
        <taxon>Hyphomicrobiales</taxon>
        <taxon>Nitrobacteraceae</taxon>
        <taxon>Undibacter</taxon>
    </lineage>
</organism>
<dbReference type="SMART" id="SM00849">
    <property type="entry name" value="Lactamase_B"/>
    <property type="match status" value="1"/>
</dbReference>
<dbReference type="Proteomes" id="UP000263993">
    <property type="component" value="Unassembled WGS sequence"/>
</dbReference>
<keyword evidence="1" id="KW-0732">Signal</keyword>
<dbReference type="Gene3D" id="3.60.15.10">
    <property type="entry name" value="Ribonuclease Z/Hydroxyacylglutathione hydrolase-like"/>
    <property type="match status" value="1"/>
</dbReference>
<dbReference type="EMBL" id="QRGO01000001">
    <property type="protein sequence ID" value="RDV04285.1"/>
    <property type="molecule type" value="Genomic_DNA"/>
</dbReference>
<evidence type="ECO:0000313" key="4">
    <source>
        <dbReference type="Proteomes" id="UP000263993"/>
    </source>
</evidence>
<keyword evidence="3" id="KW-0378">Hydrolase</keyword>